<sequence length="61" mass="7090">MAFDRYQADRPGSYRHPKHDVHVTPPRSFERPPSEGMTGKPHPNLVTQTLPARAWPRRWTA</sequence>
<evidence type="ECO:0000313" key="3">
    <source>
        <dbReference type="Proteomes" id="UP000008004"/>
    </source>
</evidence>
<feature type="region of interest" description="Disordered" evidence="1">
    <location>
        <begin position="1"/>
        <end position="61"/>
    </location>
</feature>
<proteinExistence type="predicted"/>
<reference evidence="2 3" key="1">
    <citation type="journal article" date="2012" name="J. Bacteriol.">
        <title>Complete genome sequence of Mycobacterium intracellulare strain ATCC 13950T.</title>
        <authorList>
            <person name="Kim B.J."/>
            <person name="Choi B.S."/>
            <person name="Lim J.S."/>
            <person name="Choi I.Y."/>
            <person name="Lee J.H."/>
            <person name="Chun J."/>
            <person name="Kook Y.H."/>
            <person name="Kim B.J."/>
        </authorList>
    </citation>
    <scope>NUCLEOTIDE SEQUENCE [LARGE SCALE GENOMIC DNA]</scope>
    <source>
        <strain evidence="3">ATCC 13950 / DSM 43223 / JCM 6384 / NCTC 13025 / 3600</strain>
    </source>
</reference>
<dbReference type="Proteomes" id="UP000008004">
    <property type="component" value="Chromosome"/>
</dbReference>
<dbReference type="EMBL" id="CP003322">
    <property type="protein sequence ID" value="AFC45968.1"/>
    <property type="molecule type" value="Genomic_DNA"/>
</dbReference>
<dbReference type="HOGENOM" id="CLU_2917670_0_0_11"/>
<name>H8IW84_MYCIA</name>
<dbReference type="KEGG" id="mia:OCU_47490"/>
<organism evidence="2 3">
    <name type="scientific">Mycobacterium intracellulare (strain ATCC 13950 / DSM 43223 / JCM 6384 / NCTC 13025 / 3600)</name>
    <dbReference type="NCBI Taxonomy" id="487521"/>
    <lineage>
        <taxon>Bacteria</taxon>
        <taxon>Bacillati</taxon>
        <taxon>Actinomycetota</taxon>
        <taxon>Actinomycetes</taxon>
        <taxon>Mycobacteriales</taxon>
        <taxon>Mycobacteriaceae</taxon>
        <taxon>Mycobacterium</taxon>
        <taxon>Mycobacterium avium complex (MAC)</taxon>
    </lineage>
</organism>
<protein>
    <submittedName>
        <fullName evidence="2">Uncharacterized protein</fullName>
    </submittedName>
</protein>
<evidence type="ECO:0000256" key="1">
    <source>
        <dbReference type="SAM" id="MobiDB-lite"/>
    </source>
</evidence>
<accession>H8IW84</accession>
<gene>
    <name evidence="2" type="ordered locus">OCU_47490</name>
</gene>
<evidence type="ECO:0000313" key="2">
    <source>
        <dbReference type="EMBL" id="AFC45968.1"/>
    </source>
</evidence>
<dbReference type="AlphaFoldDB" id="H8IW84"/>